<organism evidence="13 14">
    <name type="scientific">Niveomyces insectorum RCEF 264</name>
    <dbReference type="NCBI Taxonomy" id="1081102"/>
    <lineage>
        <taxon>Eukaryota</taxon>
        <taxon>Fungi</taxon>
        <taxon>Dikarya</taxon>
        <taxon>Ascomycota</taxon>
        <taxon>Pezizomycotina</taxon>
        <taxon>Sordariomycetes</taxon>
        <taxon>Hypocreomycetidae</taxon>
        <taxon>Hypocreales</taxon>
        <taxon>Cordycipitaceae</taxon>
        <taxon>Niveomyces</taxon>
    </lineage>
</organism>
<dbReference type="PROSITE" id="PS00028">
    <property type="entry name" value="ZINC_FINGER_C2H2_1"/>
    <property type="match status" value="1"/>
</dbReference>
<dbReference type="FunFam" id="3.40.50.410:FF:000015">
    <property type="entry name" value="General transcription factor IIH subunit 2"/>
    <property type="match status" value="1"/>
</dbReference>
<keyword evidence="5" id="KW-0863">Zinc-finger</keyword>
<feature type="domain" description="VWFA" evidence="12">
    <location>
        <begin position="134"/>
        <end position="285"/>
    </location>
</feature>
<dbReference type="InterPro" id="IPR012170">
    <property type="entry name" value="TFIIH_SSL1/p44"/>
</dbReference>
<dbReference type="Gene3D" id="3.40.50.410">
    <property type="entry name" value="von Willebrand factor, type A domain"/>
    <property type="match status" value="1"/>
</dbReference>
<dbReference type="SMART" id="SM01047">
    <property type="entry name" value="C1_4"/>
    <property type="match status" value="1"/>
</dbReference>
<evidence type="ECO:0000256" key="1">
    <source>
        <dbReference type="ARBA" id="ARBA00004123"/>
    </source>
</evidence>
<dbReference type="NCBIfam" id="TIGR00622">
    <property type="entry name" value="ssl1"/>
    <property type="match status" value="2"/>
</dbReference>
<protein>
    <submittedName>
        <fullName evidence="13">Suppressor of stem-loop protein 1</fullName>
    </submittedName>
</protein>
<dbReference type="InterPro" id="IPR002035">
    <property type="entry name" value="VWF_A"/>
</dbReference>
<keyword evidence="7" id="KW-0805">Transcription regulation</keyword>
<sequence length="623" mass="65432">MADSDGEYVDDASSDGYEDHHVTLERGEDRQQGHHQHRQGRHHPGGLGGLGGHRRGGGGHNHTNNNGGGAGGGPRRRRDRRENQAAWETVKRSWDTVGEAEDGQVLGVEFLEAAEKRRRVLRDTTPLQRGIIRHMVLVLDMSFAMASRDYLPTCHRVALACAAEFVRAFFEQNPISQLAILAMRDGVALRVSDMGGNPAEHLEHLHEWDAVEPQGHPSLQNALEMCRGALFHTPSHGTREVLVVFGALLSSDPGDIHDTIAALIADRIRVSIVGLAAQVAICSEICLRTNGGDDDSTYAVALHDVHFRELVLAATTPPATRAAATAAAASQQQQRQQQADASDQASLLMMGFPSRSIAEGLSVPPCHNRPVREGYACTRCGTKVCRLPAECPACGLTLILSTHLARSYHHLFPLRNWVEVSWPAAAAAVRQRGATACYACLVPFPDLPAADKLRDMEAATKAGTASAANVAATASAGVTTRAGRGSGSGGGGGGGGDVAKGTIISGNPGSAPSFANEFKGVSESGRYACEVCGHHFCIDCDVFAHAVIHNCPGCQSDLRPPAEQEADAAAAAAAVAAALAANPATDTVTATAASKPRIKIKSKAAVAAPLNGDSGTNGEMIVD</sequence>
<feature type="region of interest" description="Disordered" evidence="11">
    <location>
        <begin position="1"/>
        <end position="84"/>
    </location>
</feature>
<dbReference type="Pfam" id="PF07975">
    <property type="entry name" value="C1_4"/>
    <property type="match status" value="1"/>
</dbReference>
<dbReference type="InterPro" id="IPR004595">
    <property type="entry name" value="TFIIH_C1-like_dom"/>
</dbReference>
<evidence type="ECO:0000313" key="13">
    <source>
        <dbReference type="EMBL" id="OAA68788.1"/>
    </source>
</evidence>
<dbReference type="EMBL" id="AZHD01000001">
    <property type="protein sequence ID" value="OAA68788.1"/>
    <property type="molecule type" value="Genomic_DNA"/>
</dbReference>
<dbReference type="PANTHER" id="PTHR12695">
    <property type="entry name" value="GENERAL TRANSCRIPTION FACTOR IIH SUBUNIT 2"/>
    <property type="match status" value="1"/>
</dbReference>
<dbReference type="SUPFAM" id="SSF53300">
    <property type="entry name" value="vWA-like"/>
    <property type="match status" value="1"/>
</dbReference>
<evidence type="ECO:0000256" key="2">
    <source>
        <dbReference type="ARBA" id="ARBA00006092"/>
    </source>
</evidence>
<accession>A0A168AIB9</accession>
<comment type="similarity">
    <text evidence="2">Belongs to the GTF2H2 family.</text>
</comment>
<evidence type="ECO:0000256" key="7">
    <source>
        <dbReference type="ARBA" id="ARBA00023015"/>
    </source>
</evidence>
<feature type="compositionally biased region" description="Basic residues" evidence="11">
    <location>
        <begin position="33"/>
        <end position="44"/>
    </location>
</feature>
<evidence type="ECO:0000313" key="14">
    <source>
        <dbReference type="Proteomes" id="UP000076874"/>
    </source>
</evidence>
<keyword evidence="3" id="KW-0479">Metal-binding</keyword>
<keyword evidence="4" id="KW-0227">DNA damage</keyword>
<keyword evidence="14" id="KW-1185">Reference proteome</keyword>
<evidence type="ECO:0000256" key="3">
    <source>
        <dbReference type="ARBA" id="ARBA00022723"/>
    </source>
</evidence>
<evidence type="ECO:0000259" key="12">
    <source>
        <dbReference type="PROSITE" id="PS50234"/>
    </source>
</evidence>
<feature type="compositionally biased region" description="Acidic residues" evidence="11">
    <location>
        <begin position="1"/>
        <end position="13"/>
    </location>
</feature>
<dbReference type="GO" id="GO:0006367">
    <property type="term" value="P:transcription initiation at RNA polymerase II promoter"/>
    <property type="evidence" value="ECO:0007669"/>
    <property type="project" value="EnsemblFungi"/>
</dbReference>
<comment type="subcellular location">
    <subcellularLocation>
        <location evidence="1">Nucleus</location>
    </subcellularLocation>
</comment>
<name>A0A168AIB9_9HYPO</name>
<dbReference type="GO" id="GO:0016251">
    <property type="term" value="F:RNA polymerase II general transcription initiation factor activity"/>
    <property type="evidence" value="ECO:0007669"/>
    <property type="project" value="EnsemblFungi"/>
</dbReference>
<evidence type="ECO:0000256" key="4">
    <source>
        <dbReference type="ARBA" id="ARBA00022763"/>
    </source>
</evidence>
<proteinExistence type="inferred from homology"/>
<evidence type="ECO:0000256" key="9">
    <source>
        <dbReference type="ARBA" id="ARBA00023204"/>
    </source>
</evidence>
<dbReference type="InterPro" id="IPR007198">
    <property type="entry name" value="Ssl1-like"/>
</dbReference>
<evidence type="ECO:0000256" key="5">
    <source>
        <dbReference type="ARBA" id="ARBA00022771"/>
    </source>
</evidence>
<evidence type="ECO:0000256" key="8">
    <source>
        <dbReference type="ARBA" id="ARBA00023163"/>
    </source>
</evidence>
<evidence type="ECO:0000256" key="6">
    <source>
        <dbReference type="ARBA" id="ARBA00022833"/>
    </source>
</evidence>
<dbReference type="STRING" id="1081102.A0A168AIB9"/>
<dbReference type="InterPro" id="IPR013087">
    <property type="entry name" value="Znf_C2H2_type"/>
</dbReference>
<feature type="compositionally biased region" description="Gly residues" evidence="11">
    <location>
        <begin position="484"/>
        <end position="498"/>
    </location>
</feature>
<dbReference type="GO" id="GO:0008270">
    <property type="term" value="F:zinc ion binding"/>
    <property type="evidence" value="ECO:0007669"/>
    <property type="project" value="UniProtKB-KW"/>
</dbReference>
<dbReference type="InterPro" id="IPR013083">
    <property type="entry name" value="Znf_RING/FYVE/PHD"/>
</dbReference>
<dbReference type="GO" id="GO:0006289">
    <property type="term" value="P:nucleotide-excision repair"/>
    <property type="evidence" value="ECO:0007669"/>
    <property type="project" value="InterPro"/>
</dbReference>
<dbReference type="GO" id="GO:0005675">
    <property type="term" value="C:transcription factor TFIIH holo complex"/>
    <property type="evidence" value="ECO:0007669"/>
    <property type="project" value="TreeGrafter"/>
</dbReference>
<dbReference type="SUPFAM" id="SSF57889">
    <property type="entry name" value="Cysteine-rich domain"/>
    <property type="match status" value="1"/>
</dbReference>
<evidence type="ECO:0000256" key="11">
    <source>
        <dbReference type="SAM" id="MobiDB-lite"/>
    </source>
</evidence>
<dbReference type="Proteomes" id="UP000076874">
    <property type="component" value="Unassembled WGS sequence"/>
</dbReference>
<feature type="compositionally biased region" description="Basic and acidic residues" evidence="11">
    <location>
        <begin position="17"/>
        <end position="32"/>
    </location>
</feature>
<dbReference type="GO" id="GO:0006357">
    <property type="term" value="P:regulation of transcription by RNA polymerase II"/>
    <property type="evidence" value="ECO:0007669"/>
    <property type="project" value="TreeGrafter"/>
</dbReference>
<dbReference type="Gene3D" id="3.30.40.10">
    <property type="entry name" value="Zinc/RING finger domain, C3HC4 (zinc finger)"/>
    <property type="match status" value="1"/>
</dbReference>
<feature type="region of interest" description="Disordered" evidence="11">
    <location>
        <begin position="479"/>
        <end position="502"/>
    </location>
</feature>
<reference evidence="13 14" key="1">
    <citation type="journal article" date="2016" name="Genome Biol. Evol.">
        <title>Divergent and convergent evolution of fungal pathogenicity.</title>
        <authorList>
            <person name="Shang Y."/>
            <person name="Xiao G."/>
            <person name="Zheng P."/>
            <person name="Cen K."/>
            <person name="Zhan S."/>
            <person name="Wang C."/>
        </authorList>
    </citation>
    <scope>NUCLEOTIDE SEQUENCE [LARGE SCALE GENOMIC DNA]</scope>
    <source>
        <strain evidence="13 14">RCEF 264</strain>
    </source>
</reference>
<dbReference type="Pfam" id="PF04056">
    <property type="entry name" value="Ssl1"/>
    <property type="match status" value="1"/>
</dbReference>
<keyword evidence="8" id="KW-0804">Transcription</keyword>
<dbReference type="OrthoDB" id="284275at2759"/>
<dbReference type="GO" id="GO:0000439">
    <property type="term" value="C:transcription factor TFIIH core complex"/>
    <property type="evidence" value="ECO:0007669"/>
    <property type="project" value="InterPro"/>
</dbReference>
<evidence type="ECO:0000256" key="10">
    <source>
        <dbReference type="ARBA" id="ARBA00023242"/>
    </source>
</evidence>
<dbReference type="AlphaFoldDB" id="A0A168AIB9"/>
<dbReference type="InterPro" id="IPR046349">
    <property type="entry name" value="C1-like_sf"/>
</dbReference>
<dbReference type="InterPro" id="IPR036465">
    <property type="entry name" value="vWFA_dom_sf"/>
</dbReference>
<comment type="caution">
    <text evidence="13">The sequence shown here is derived from an EMBL/GenBank/DDBJ whole genome shotgun (WGS) entry which is preliminary data.</text>
</comment>
<keyword evidence="9" id="KW-0234">DNA repair</keyword>
<dbReference type="PROSITE" id="PS50234">
    <property type="entry name" value="VWFA"/>
    <property type="match status" value="1"/>
</dbReference>
<dbReference type="PANTHER" id="PTHR12695:SF2">
    <property type="entry name" value="GENERAL TRANSCRIPTION FACTOR IIH SUBUNIT 2-RELATED"/>
    <property type="match status" value="1"/>
</dbReference>
<keyword evidence="6" id="KW-0862">Zinc</keyword>
<gene>
    <name evidence="13" type="ORF">SPI_00983</name>
</gene>
<keyword evidence="10" id="KW-0539">Nucleus</keyword>